<comment type="caution">
    <text evidence="2">The sequence shown here is derived from an EMBL/GenBank/DDBJ whole genome shotgun (WGS) entry which is preliminary data.</text>
</comment>
<proteinExistence type="predicted"/>
<organism evidence="2 3">
    <name type="scientific">Schleiferilactobacillus harbinensis DSM 16991</name>
    <dbReference type="NCBI Taxonomy" id="1122147"/>
    <lineage>
        <taxon>Bacteria</taxon>
        <taxon>Bacillati</taxon>
        <taxon>Bacillota</taxon>
        <taxon>Bacilli</taxon>
        <taxon>Lactobacillales</taxon>
        <taxon>Lactobacillaceae</taxon>
        <taxon>Schleiferilactobacillus</taxon>
    </lineage>
</organism>
<accession>A0A0R1X3G3</accession>
<dbReference type="RefSeq" id="WP_027828505.1">
    <property type="nucleotide sequence ID" value="NZ_AUEH01000021.1"/>
</dbReference>
<dbReference type="AlphaFoldDB" id="A0A0R1X3G3"/>
<sequence>MMPNWLYYIKDYEAFEENLDRVRNYATEVDNDVFIDDASPEADATALNVALDVLDAQINRAKKAADGETSDGNVKGNVLHE</sequence>
<protein>
    <submittedName>
        <fullName evidence="2">Uncharacterized protein</fullName>
    </submittedName>
</protein>
<dbReference type="EMBL" id="AZFW01000136">
    <property type="protein sequence ID" value="KRM24728.1"/>
    <property type="molecule type" value="Genomic_DNA"/>
</dbReference>
<feature type="region of interest" description="Disordered" evidence="1">
    <location>
        <begin position="62"/>
        <end position="81"/>
    </location>
</feature>
<name>A0A0R1X3G3_9LACO</name>
<gene>
    <name evidence="2" type="ORF">FC91_GL001308</name>
</gene>
<evidence type="ECO:0000313" key="3">
    <source>
        <dbReference type="Proteomes" id="UP000050949"/>
    </source>
</evidence>
<dbReference type="PATRIC" id="fig|1122147.4.peg.1357"/>
<dbReference type="Proteomes" id="UP000050949">
    <property type="component" value="Unassembled WGS sequence"/>
</dbReference>
<reference evidence="2 3" key="1">
    <citation type="journal article" date="2015" name="Genome Announc.">
        <title>Expanding the biotechnology potential of lactobacilli through comparative genomics of 213 strains and associated genera.</title>
        <authorList>
            <person name="Sun Z."/>
            <person name="Harris H.M."/>
            <person name="McCann A."/>
            <person name="Guo C."/>
            <person name="Argimon S."/>
            <person name="Zhang W."/>
            <person name="Yang X."/>
            <person name="Jeffery I.B."/>
            <person name="Cooney J.C."/>
            <person name="Kagawa T.F."/>
            <person name="Liu W."/>
            <person name="Song Y."/>
            <person name="Salvetti E."/>
            <person name="Wrobel A."/>
            <person name="Rasinkangas P."/>
            <person name="Parkhill J."/>
            <person name="Rea M.C."/>
            <person name="O'Sullivan O."/>
            <person name="Ritari J."/>
            <person name="Douillard F.P."/>
            <person name="Paul Ross R."/>
            <person name="Yang R."/>
            <person name="Briner A.E."/>
            <person name="Felis G.E."/>
            <person name="de Vos W.M."/>
            <person name="Barrangou R."/>
            <person name="Klaenhammer T.R."/>
            <person name="Caufield P.W."/>
            <person name="Cui Y."/>
            <person name="Zhang H."/>
            <person name="O'Toole P.W."/>
        </authorList>
    </citation>
    <scope>NUCLEOTIDE SEQUENCE [LARGE SCALE GENOMIC DNA]</scope>
    <source>
        <strain evidence="2 3">DSM 16991</strain>
    </source>
</reference>
<evidence type="ECO:0000313" key="2">
    <source>
        <dbReference type="EMBL" id="KRM24728.1"/>
    </source>
</evidence>
<evidence type="ECO:0000256" key="1">
    <source>
        <dbReference type="SAM" id="MobiDB-lite"/>
    </source>
</evidence>